<evidence type="ECO:0000313" key="2">
    <source>
        <dbReference type="EMBL" id="KAJ6807024.1"/>
    </source>
</evidence>
<comment type="caution">
    <text evidence="2">The sequence shown here is derived from an EMBL/GenBank/DDBJ whole genome shotgun (WGS) entry which is preliminary data.</text>
</comment>
<keyword evidence="3" id="KW-1185">Reference proteome</keyword>
<gene>
    <name evidence="2" type="ORF">M6B38_105505</name>
</gene>
<protein>
    <submittedName>
        <fullName evidence="2">Uncharacterized protein</fullName>
    </submittedName>
</protein>
<organism evidence="2 3">
    <name type="scientific">Iris pallida</name>
    <name type="common">Sweet iris</name>
    <dbReference type="NCBI Taxonomy" id="29817"/>
    <lineage>
        <taxon>Eukaryota</taxon>
        <taxon>Viridiplantae</taxon>
        <taxon>Streptophyta</taxon>
        <taxon>Embryophyta</taxon>
        <taxon>Tracheophyta</taxon>
        <taxon>Spermatophyta</taxon>
        <taxon>Magnoliopsida</taxon>
        <taxon>Liliopsida</taxon>
        <taxon>Asparagales</taxon>
        <taxon>Iridaceae</taxon>
        <taxon>Iridoideae</taxon>
        <taxon>Irideae</taxon>
        <taxon>Iris</taxon>
    </lineage>
</organism>
<dbReference type="AlphaFoldDB" id="A0AAX6ESG9"/>
<sequence>MSFLPKSRLPGPAYLIAGVVPSSWIRSDHHLWASQLEPPPAPPCAAPPPSFSHHH</sequence>
<reference evidence="2" key="2">
    <citation type="submission" date="2023-04" db="EMBL/GenBank/DDBJ databases">
        <authorList>
            <person name="Bruccoleri R.E."/>
            <person name="Oakeley E.J."/>
            <person name="Faust A.-M."/>
            <person name="Dessus-Babus S."/>
            <person name="Altorfer M."/>
            <person name="Burckhardt D."/>
            <person name="Oertli M."/>
            <person name="Naumann U."/>
            <person name="Petersen F."/>
            <person name="Wong J."/>
        </authorList>
    </citation>
    <scope>NUCLEOTIDE SEQUENCE</scope>
    <source>
        <strain evidence="2">GSM-AAB239-AS_SAM_17_03QT</strain>
        <tissue evidence="2">Leaf</tissue>
    </source>
</reference>
<evidence type="ECO:0000313" key="3">
    <source>
        <dbReference type="Proteomes" id="UP001140949"/>
    </source>
</evidence>
<feature type="region of interest" description="Disordered" evidence="1">
    <location>
        <begin position="35"/>
        <end position="55"/>
    </location>
</feature>
<proteinExistence type="predicted"/>
<accession>A0AAX6ESG9</accession>
<dbReference type="Proteomes" id="UP001140949">
    <property type="component" value="Unassembled WGS sequence"/>
</dbReference>
<reference evidence="2" key="1">
    <citation type="journal article" date="2023" name="GigaByte">
        <title>Genome assembly of the bearded iris, Iris pallida Lam.</title>
        <authorList>
            <person name="Bruccoleri R.E."/>
            <person name="Oakeley E.J."/>
            <person name="Faust A.M.E."/>
            <person name="Altorfer M."/>
            <person name="Dessus-Babus S."/>
            <person name="Burckhardt D."/>
            <person name="Oertli M."/>
            <person name="Naumann U."/>
            <person name="Petersen F."/>
            <person name="Wong J."/>
        </authorList>
    </citation>
    <scope>NUCLEOTIDE SEQUENCE</scope>
    <source>
        <strain evidence="2">GSM-AAB239-AS_SAM_17_03QT</strain>
    </source>
</reference>
<evidence type="ECO:0000256" key="1">
    <source>
        <dbReference type="SAM" id="MobiDB-lite"/>
    </source>
</evidence>
<name>A0AAX6ESG9_IRIPA</name>
<dbReference type="EMBL" id="JANAVB010034368">
    <property type="protein sequence ID" value="KAJ6807024.1"/>
    <property type="molecule type" value="Genomic_DNA"/>
</dbReference>
<feature type="compositionally biased region" description="Pro residues" evidence="1">
    <location>
        <begin position="37"/>
        <end position="55"/>
    </location>
</feature>